<organism evidence="2 3">
    <name type="scientific">Rugosimonospora africana</name>
    <dbReference type="NCBI Taxonomy" id="556532"/>
    <lineage>
        <taxon>Bacteria</taxon>
        <taxon>Bacillati</taxon>
        <taxon>Actinomycetota</taxon>
        <taxon>Actinomycetes</taxon>
        <taxon>Micromonosporales</taxon>
        <taxon>Micromonosporaceae</taxon>
        <taxon>Rugosimonospora</taxon>
    </lineage>
</organism>
<comment type="caution">
    <text evidence="2">The sequence shown here is derived from an EMBL/GenBank/DDBJ whole genome shotgun (WGS) entry which is preliminary data.</text>
</comment>
<keyword evidence="3" id="KW-1185">Reference proteome</keyword>
<evidence type="ECO:0000256" key="1">
    <source>
        <dbReference type="SAM" id="MobiDB-lite"/>
    </source>
</evidence>
<protein>
    <submittedName>
        <fullName evidence="2">Uncharacterized protein</fullName>
    </submittedName>
</protein>
<accession>A0A8J3R245</accession>
<evidence type="ECO:0000313" key="3">
    <source>
        <dbReference type="Proteomes" id="UP000642748"/>
    </source>
</evidence>
<dbReference type="AlphaFoldDB" id="A0A8J3R245"/>
<dbReference type="EMBL" id="BONZ01000097">
    <property type="protein sequence ID" value="GIH20467.1"/>
    <property type="molecule type" value="Genomic_DNA"/>
</dbReference>
<reference evidence="2" key="1">
    <citation type="submission" date="2021-01" db="EMBL/GenBank/DDBJ databases">
        <title>Whole genome shotgun sequence of Rugosimonospora africana NBRC 104875.</title>
        <authorList>
            <person name="Komaki H."/>
            <person name="Tamura T."/>
        </authorList>
    </citation>
    <scope>NUCLEOTIDE SEQUENCE</scope>
    <source>
        <strain evidence="2">NBRC 104875</strain>
    </source>
</reference>
<name>A0A8J3R245_9ACTN</name>
<proteinExistence type="predicted"/>
<gene>
    <name evidence="2" type="ORF">Raf01_86390</name>
</gene>
<sequence length="131" mass="13956">MDRPLNDSHVPFCQGEPGSMRESGFKTVAGPRASMATKSQTIVTNAITTLKYAESANLLNKVSPPLTMSELNQAEKRAQTIAAVHMQAEKQYASLLADSGTFARDNAASTGLNEGDLKNMLLASAEPTRTA</sequence>
<evidence type="ECO:0000313" key="2">
    <source>
        <dbReference type="EMBL" id="GIH20467.1"/>
    </source>
</evidence>
<dbReference type="Proteomes" id="UP000642748">
    <property type="component" value="Unassembled WGS sequence"/>
</dbReference>
<feature type="region of interest" description="Disordered" evidence="1">
    <location>
        <begin position="1"/>
        <end position="23"/>
    </location>
</feature>